<dbReference type="Gramene" id="mRNA:HanXRQr2_Chr06g0260201">
    <property type="protein sequence ID" value="mRNA:HanXRQr2_Chr06g0260201"/>
    <property type="gene ID" value="HanXRQr2_Chr06g0260201"/>
</dbReference>
<dbReference type="AlphaFoldDB" id="A0A9K3ISX7"/>
<gene>
    <name evidence="1" type="ORF">HanXRQr2_Chr06g0260201</name>
</gene>
<proteinExistence type="predicted"/>
<evidence type="ECO:0000313" key="2">
    <source>
        <dbReference type="Proteomes" id="UP000215914"/>
    </source>
</evidence>
<name>A0A9K3ISX7_HELAN</name>
<comment type="caution">
    <text evidence="1">The sequence shown here is derived from an EMBL/GenBank/DDBJ whole genome shotgun (WGS) entry which is preliminary data.</text>
</comment>
<reference evidence="1" key="2">
    <citation type="submission" date="2020-06" db="EMBL/GenBank/DDBJ databases">
        <title>Helianthus annuus Genome sequencing and assembly Release 2.</title>
        <authorList>
            <person name="Gouzy J."/>
            <person name="Langlade N."/>
            <person name="Munos S."/>
        </authorList>
    </citation>
    <scope>NUCLEOTIDE SEQUENCE</scope>
    <source>
        <tissue evidence="1">Leaves</tissue>
    </source>
</reference>
<protein>
    <submittedName>
        <fullName evidence="1">Uncharacterized protein</fullName>
    </submittedName>
</protein>
<sequence length="124" mass="14348">MSGSRRTISLVDFFDSTGFDDESNCVMSLPCSQEIVIKEFSWSFCSVRCASYKVRWMIRRSSQSKIMMGPTGLGHKVPTKLVQVKRNILESGRLVWVRTDSGLSGFGPNWIRVKLKYIKKWWFK</sequence>
<organism evidence="1 2">
    <name type="scientific">Helianthus annuus</name>
    <name type="common">Common sunflower</name>
    <dbReference type="NCBI Taxonomy" id="4232"/>
    <lineage>
        <taxon>Eukaryota</taxon>
        <taxon>Viridiplantae</taxon>
        <taxon>Streptophyta</taxon>
        <taxon>Embryophyta</taxon>
        <taxon>Tracheophyta</taxon>
        <taxon>Spermatophyta</taxon>
        <taxon>Magnoliopsida</taxon>
        <taxon>eudicotyledons</taxon>
        <taxon>Gunneridae</taxon>
        <taxon>Pentapetalae</taxon>
        <taxon>asterids</taxon>
        <taxon>campanulids</taxon>
        <taxon>Asterales</taxon>
        <taxon>Asteraceae</taxon>
        <taxon>Asteroideae</taxon>
        <taxon>Heliantheae alliance</taxon>
        <taxon>Heliantheae</taxon>
        <taxon>Helianthus</taxon>
    </lineage>
</organism>
<evidence type="ECO:0000313" key="1">
    <source>
        <dbReference type="EMBL" id="KAF5802498.1"/>
    </source>
</evidence>
<accession>A0A9K3ISX7</accession>
<keyword evidence="2" id="KW-1185">Reference proteome</keyword>
<reference evidence="1" key="1">
    <citation type="journal article" date="2017" name="Nature">
        <title>The sunflower genome provides insights into oil metabolism, flowering and Asterid evolution.</title>
        <authorList>
            <person name="Badouin H."/>
            <person name="Gouzy J."/>
            <person name="Grassa C.J."/>
            <person name="Murat F."/>
            <person name="Staton S.E."/>
            <person name="Cottret L."/>
            <person name="Lelandais-Briere C."/>
            <person name="Owens G.L."/>
            <person name="Carrere S."/>
            <person name="Mayjonade B."/>
            <person name="Legrand L."/>
            <person name="Gill N."/>
            <person name="Kane N.C."/>
            <person name="Bowers J.E."/>
            <person name="Hubner S."/>
            <person name="Bellec A."/>
            <person name="Berard A."/>
            <person name="Berges H."/>
            <person name="Blanchet N."/>
            <person name="Boniface M.C."/>
            <person name="Brunel D."/>
            <person name="Catrice O."/>
            <person name="Chaidir N."/>
            <person name="Claudel C."/>
            <person name="Donnadieu C."/>
            <person name="Faraut T."/>
            <person name="Fievet G."/>
            <person name="Helmstetter N."/>
            <person name="King M."/>
            <person name="Knapp S.J."/>
            <person name="Lai Z."/>
            <person name="Le Paslier M.C."/>
            <person name="Lippi Y."/>
            <person name="Lorenzon L."/>
            <person name="Mandel J.R."/>
            <person name="Marage G."/>
            <person name="Marchand G."/>
            <person name="Marquand E."/>
            <person name="Bret-Mestries E."/>
            <person name="Morien E."/>
            <person name="Nambeesan S."/>
            <person name="Nguyen T."/>
            <person name="Pegot-Espagnet P."/>
            <person name="Pouilly N."/>
            <person name="Raftis F."/>
            <person name="Sallet E."/>
            <person name="Schiex T."/>
            <person name="Thomas J."/>
            <person name="Vandecasteele C."/>
            <person name="Vares D."/>
            <person name="Vear F."/>
            <person name="Vautrin S."/>
            <person name="Crespi M."/>
            <person name="Mangin B."/>
            <person name="Burke J.M."/>
            <person name="Salse J."/>
            <person name="Munos S."/>
            <person name="Vincourt P."/>
            <person name="Rieseberg L.H."/>
            <person name="Langlade N.B."/>
        </authorList>
    </citation>
    <scope>NUCLEOTIDE SEQUENCE</scope>
    <source>
        <tissue evidence="1">Leaves</tissue>
    </source>
</reference>
<dbReference type="EMBL" id="MNCJ02000321">
    <property type="protein sequence ID" value="KAF5802498.1"/>
    <property type="molecule type" value="Genomic_DNA"/>
</dbReference>
<dbReference type="Proteomes" id="UP000215914">
    <property type="component" value="Unassembled WGS sequence"/>
</dbReference>